<dbReference type="Pfam" id="PF00240">
    <property type="entry name" value="ubiquitin"/>
    <property type="match status" value="1"/>
</dbReference>
<feature type="region of interest" description="Disordered" evidence="1">
    <location>
        <begin position="1"/>
        <end position="28"/>
    </location>
</feature>
<gene>
    <name evidence="3" type="ORF">Poli38472_000772</name>
</gene>
<dbReference type="GO" id="GO:0031593">
    <property type="term" value="F:polyubiquitin modification-dependent protein binding"/>
    <property type="evidence" value="ECO:0007669"/>
    <property type="project" value="TreeGrafter"/>
</dbReference>
<feature type="region of interest" description="Disordered" evidence="1">
    <location>
        <begin position="687"/>
        <end position="717"/>
    </location>
</feature>
<feature type="compositionally biased region" description="Low complexity" evidence="1">
    <location>
        <begin position="406"/>
        <end position="425"/>
    </location>
</feature>
<feature type="region of interest" description="Disordered" evidence="1">
    <location>
        <begin position="444"/>
        <end position="482"/>
    </location>
</feature>
<dbReference type="GO" id="GO:0036503">
    <property type="term" value="P:ERAD pathway"/>
    <property type="evidence" value="ECO:0007669"/>
    <property type="project" value="TreeGrafter"/>
</dbReference>
<evidence type="ECO:0000313" key="4">
    <source>
        <dbReference type="Proteomes" id="UP000794436"/>
    </source>
</evidence>
<feature type="compositionally biased region" description="Low complexity" evidence="1">
    <location>
        <begin position="446"/>
        <end position="476"/>
    </location>
</feature>
<dbReference type="PANTHER" id="PTHR15204:SF0">
    <property type="entry name" value="LARGE PROLINE-RICH PROTEIN BAG6"/>
    <property type="match status" value="1"/>
</dbReference>
<sequence length="717" mass="76314">MVTSASETVTDAVAPPAETSVSASSEPHSIGLKIRTLDQKTYPITIGSDASVLQLKEVVAQETGVLLPRQRLIFRGKVLKDDQSISTYALEDEHVLHLVVRADPPANSPSTSSADANTTSGNGAGPNARNNDEPDPTVGGPARNRVVMGATISVPEGSDVFLPFLSSMVSNLVDSMGNATNGPAGSPGVTIGDLTSRRRRETREARHLRRRQREAQANTTAGGTAPSASRSPGREGSTVAPYGGGLMLREISESRLRRLEQALANTAYDFEGLTERHLQSRDAGDAALVQQHLTRLQDLVQRLGPRLQLLPIALEQIRSLGGRGEEAPNGLVSSTIGAIDTLQALGDAASASARFTRHVFLENSPDLPVPNFHFDNRGLFRASVTIPVMNPPPGVSATQPGNPTNQSETSQSSTTGASQGTQRSGPTGMLQALYERVTAGRNRALAATSDASSTSQGSSTSTTTTAGASEASSAPSRRVTFSTMSSGPFPPIFPFSSPVNAAGWDIPGFWRRLVSDMSASSAFGVLRGDPTSLHAVMAFIASILMRGTYMPPATHPSVRSWARHFLIELRRTLTEHGIPSAILDQTPDRDQSRFIEEITRPFDPFMPELVNNFYQANGASRGDAFGRTCAEFLRTMARQFVTRMEAYVGQGSDSLPSLLEAILVTLGADARLSGFVVQSFLDWAAPASSTSTTGARRQRDESEAPPSGAAAKRRRGE</sequence>
<dbReference type="FunFam" id="3.10.20.90:FF:000154">
    <property type="entry name" value="Large proline-rich protein BAG6"/>
    <property type="match status" value="1"/>
</dbReference>
<protein>
    <recommendedName>
        <fullName evidence="2">Ubiquitin-like domain-containing protein</fullName>
    </recommendedName>
</protein>
<name>A0A8K1CCQ8_PYTOL</name>
<accession>A0A8K1CCQ8</accession>
<keyword evidence="4" id="KW-1185">Reference proteome</keyword>
<feature type="region of interest" description="Disordered" evidence="1">
    <location>
        <begin position="178"/>
        <end position="243"/>
    </location>
</feature>
<feature type="compositionally biased region" description="Polar residues" evidence="1">
    <location>
        <begin position="218"/>
        <end position="230"/>
    </location>
</feature>
<dbReference type="SMART" id="SM00213">
    <property type="entry name" value="UBQ"/>
    <property type="match status" value="1"/>
</dbReference>
<evidence type="ECO:0000313" key="3">
    <source>
        <dbReference type="EMBL" id="TMW60730.1"/>
    </source>
</evidence>
<dbReference type="EMBL" id="SPLM01000108">
    <property type="protein sequence ID" value="TMW60730.1"/>
    <property type="molecule type" value="Genomic_DNA"/>
</dbReference>
<comment type="caution">
    <text evidence="3">The sequence shown here is derived from an EMBL/GenBank/DDBJ whole genome shotgun (WGS) entry which is preliminary data.</text>
</comment>
<feature type="compositionally biased region" description="Polar residues" evidence="1">
    <location>
        <begin position="108"/>
        <end position="121"/>
    </location>
</feature>
<dbReference type="InterPro" id="IPR029071">
    <property type="entry name" value="Ubiquitin-like_domsf"/>
</dbReference>
<feature type="compositionally biased region" description="Polar residues" evidence="1">
    <location>
        <begin position="396"/>
        <end position="405"/>
    </location>
</feature>
<dbReference type="InterPro" id="IPR000626">
    <property type="entry name" value="Ubiquitin-like_dom"/>
</dbReference>
<evidence type="ECO:0000259" key="2">
    <source>
        <dbReference type="PROSITE" id="PS50053"/>
    </source>
</evidence>
<organism evidence="3 4">
    <name type="scientific">Pythium oligandrum</name>
    <name type="common">Mycoparasitic fungus</name>
    <dbReference type="NCBI Taxonomy" id="41045"/>
    <lineage>
        <taxon>Eukaryota</taxon>
        <taxon>Sar</taxon>
        <taxon>Stramenopiles</taxon>
        <taxon>Oomycota</taxon>
        <taxon>Peronosporomycetes</taxon>
        <taxon>Pythiales</taxon>
        <taxon>Pythiaceae</taxon>
        <taxon>Pythium</taxon>
    </lineage>
</organism>
<dbReference type="PANTHER" id="PTHR15204">
    <property type="entry name" value="LARGE PROLINE-RICH PROTEIN BAG6"/>
    <property type="match status" value="1"/>
</dbReference>
<feature type="region of interest" description="Disordered" evidence="1">
    <location>
        <begin position="390"/>
        <end position="426"/>
    </location>
</feature>
<dbReference type="GO" id="GO:0051787">
    <property type="term" value="F:misfolded protein binding"/>
    <property type="evidence" value="ECO:0007669"/>
    <property type="project" value="TreeGrafter"/>
</dbReference>
<reference evidence="3" key="1">
    <citation type="submission" date="2019-03" db="EMBL/GenBank/DDBJ databases">
        <title>Long read genome sequence of the mycoparasitic Pythium oligandrum ATCC 38472 isolated from sugarbeet rhizosphere.</title>
        <authorList>
            <person name="Gaulin E."/>
        </authorList>
    </citation>
    <scope>NUCLEOTIDE SEQUENCE</scope>
    <source>
        <strain evidence="3">ATCC 38472_TT</strain>
    </source>
</reference>
<dbReference type="Gene3D" id="3.10.20.90">
    <property type="entry name" value="Phosphatidylinositol 3-kinase Catalytic Subunit, Chain A, domain 1"/>
    <property type="match status" value="1"/>
</dbReference>
<dbReference type="AlphaFoldDB" id="A0A8K1CCQ8"/>
<dbReference type="SUPFAM" id="SSF54236">
    <property type="entry name" value="Ubiquitin-like"/>
    <property type="match status" value="1"/>
</dbReference>
<dbReference type="OrthoDB" id="267397at2759"/>
<feature type="domain" description="Ubiquitin-like" evidence="2">
    <location>
        <begin position="30"/>
        <end position="101"/>
    </location>
</feature>
<dbReference type="Proteomes" id="UP000794436">
    <property type="component" value="Unassembled WGS sequence"/>
</dbReference>
<proteinExistence type="predicted"/>
<evidence type="ECO:0000256" key="1">
    <source>
        <dbReference type="SAM" id="MobiDB-lite"/>
    </source>
</evidence>
<feature type="region of interest" description="Disordered" evidence="1">
    <location>
        <begin position="103"/>
        <end position="143"/>
    </location>
</feature>
<dbReference type="GO" id="GO:0071818">
    <property type="term" value="C:BAT3 complex"/>
    <property type="evidence" value="ECO:0007669"/>
    <property type="project" value="TreeGrafter"/>
</dbReference>
<dbReference type="PROSITE" id="PS50053">
    <property type="entry name" value="UBIQUITIN_2"/>
    <property type="match status" value="1"/>
</dbReference>